<dbReference type="GO" id="GO:0003677">
    <property type="term" value="F:DNA binding"/>
    <property type="evidence" value="ECO:0007669"/>
    <property type="project" value="UniProtKB-KW"/>
</dbReference>
<proteinExistence type="inferred from homology"/>
<keyword evidence="7" id="KW-0927">Auxin signaling pathway</keyword>
<keyword evidence="6" id="KW-0539">Nucleus</keyword>
<accession>A0A9N7NSK7</accession>
<organism evidence="9 10">
    <name type="scientific">Striga hermonthica</name>
    <name type="common">Purple witchweed</name>
    <name type="synonym">Buchnera hermonthica</name>
    <dbReference type="NCBI Taxonomy" id="68872"/>
    <lineage>
        <taxon>Eukaryota</taxon>
        <taxon>Viridiplantae</taxon>
        <taxon>Streptophyta</taxon>
        <taxon>Embryophyta</taxon>
        <taxon>Tracheophyta</taxon>
        <taxon>Spermatophyta</taxon>
        <taxon>Magnoliopsida</taxon>
        <taxon>eudicotyledons</taxon>
        <taxon>Gunneridae</taxon>
        <taxon>Pentapetalae</taxon>
        <taxon>asterids</taxon>
        <taxon>lamiids</taxon>
        <taxon>Lamiales</taxon>
        <taxon>Orobanchaceae</taxon>
        <taxon>Buchnereae</taxon>
        <taxon>Striga</taxon>
    </lineage>
</organism>
<name>A0A9N7NSK7_STRHE</name>
<dbReference type="Pfam" id="PF06507">
    <property type="entry name" value="ARF_AD"/>
    <property type="match status" value="1"/>
</dbReference>
<dbReference type="AlphaFoldDB" id="A0A9N7NSK7"/>
<evidence type="ECO:0000313" key="9">
    <source>
        <dbReference type="EMBL" id="CAA0836946.1"/>
    </source>
</evidence>
<evidence type="ECO:0000256" key="1">
    <source>
        <dbReference type="ARBA" id="ARBA00004123"/>
    </source>
</evidence>
<keyword evidence="4" id="KW-0238">DNA-binding</keyword>
<dbReference type="InterPro" id="IPR044835">
    <property type="entry name" value="ARF_plant"/>
</dbReference>
<comment type="subcellular location">
    <subcellularLocation>
        <location evidence="1">Nucleus</location>
    </subcellularLocation>
</comment>
<evidence type="ECO:0000256" key="5">
    <source>
        <dbReference type="ARBA" id="ARBA00023163"/>
    </source>
</evidence>
<evidence type="ECO:0000259" key="8">
    <source>
        <dbReference type="Pfam" id="PF06507"/>
    </source>
</evidence>
<sequence length="197" mass="22322">MPSNICEILTVPHNPYRPLHSALAVRVIKNENNQLLLGIRVQIDLKQLCLHLCCRVGLLAAAAHAAATSIPFTIFYDPRASPPEFVIPLAKYAKAVYHTRVSVGMLFRMLFETKESTVRRYISTITGINDLDPVRWSNSHWRSLKEGWLGRIDCRRKATESLIVGDRTSDNFSYVPFSIFPQIEAATDSWTPLIPWS</sequence>
<dbReference type="Proteomes" id="UP001153555">
    <property type="component" value="Unassembled WGS sequence"/>
</dbReference>
<dbReference type="PANTHER" id="PTHR31384">
    <property type="entry name" value="AUXIN RESPONSE FACTOR 4-RELATED"/>
    <property type="match status" value="1"/>
</dbReference>
<dbReference type="InterPro" id="IPR010525">
    <property type="entry name" value="ARF_dom"/>
</dbReference>
<feature type="domain" description="Auxin response factor" evidence="8">
    <location>
        <begin position="85"/>
        <end position="151"/>
    </location>
</feature>
<keyword evidence="10" id="KW-1185">Reference proteome</keyword>
<evidence type="ECO:0000256" key="4">
    <source>
        <dbReference type="ARBA" id="ARBA00023125"/>
    </source>
</evidence>
<dbReference type="GO" id="GO:0006355">
    <property type="term" value="P:regulation of DNA-templated transcription"/>
    <property type="evidence" value="ECO:0007669"/>
    <property type="project" value="InterPro"/>
</dbReference>
<reference evidence="9" key="1">
    <citation type="submission" date="2019-12" db="EMBL/GenBank/DDBJ databases">
        <authorList>
            <person name="Scholes J."/>
        </authorList>
    </citation>
    <scope>NUCLEOTIDE SEQUENCE</scope>
</reference>
<keyword evidence="3" id="KW-0805">Transcription regulation</keyword>
<dbReference type="GO" id="GO:0005634">
    <property type="term" value="C:nucleus"/>
    <property type="evidence" value="ECO:0007669"/>
    <property type="project" value="UniProtKB-SubCell"/>
</dbReference>
<dbReference type="PANTHER" id="PTHR31384:SF115">
    <property type="entry name" value="AUXIN RESPONSE FACTOR 6"/>
    <property type="match status" value="1"/>
</dbReference>
<evidence type="ECO:0000256" key="7">
    <source>
        <dbReference type="ARBA" id="ARBA00023294"/>
    </source>
</evidence>
<dbReference type="OrthoDB" id="1928202at2759"/>
<dbReference type="FunFam" id="2.30.30.1040:FF:000001">
    <property type="entry name" value="Auxin response factor"/>
    <property type="match status" value="1"/>
</dbReference>
<evidence type="ECO:0000256" key="6">
    <source>
        <dbReference type="ARBA" id="ARBA00023242"/>
    </source>
</evidence>
<dbReference type="Gene3D" id="2.30.30.1040">
    <property type="match status" value="1"/>
</dbReference>
<evidence type="ECO:0000313" key="10">
    <source>
        <dbReference type="Proteomes" id="UP001153555"/>
    </source>
</evidence>
<comment type="similarity">
    <text evidence="2">Belongs to the ARF family.</text>
</comment>
<dbReference type="GO" id="GO:0009734">
    <property type="term" value="P:auxin-activated signaling pathway"/>
    <property type="evidence" value="ECO:0007669"/>
    <property type="project" value="UniProtKB-KW"/>
</dbReference>
<evidence type="ECO:0000256" key="3">
    <source>
        <dbReference type="ARBA" id="ARBA00023015"/>
    </source>
</evidence>
<protein>
    <submittedName>
        <fullName evidence="9">Auxin response factor 6</fullName>
    </submittedName>
</protein>
<evidence type="ECO:0000256" key="2">
    <source>
        <dbReference type="ARBA" id="ARBA00007853"/>
    </source>
</evidence>
<comment type="caution">
    <text evidence="9">The sequence shown here is derived from an EMBL/GenBank/DDBJ whole genome shotgun (WGS) entry which is preliminary data.</text>
</comment>
<dbReference type="EMBL" id="CACSLK010030184">
    <property type="protein sequence ID" value="CAA0836946.1"/>
    <property type="molecule type" value="Genomic_DNA"/>
</dbReference>
<gene>
    <name evidence="9" type="ORF">SHERM_03974</name>
</gene>
<keyword evidence="5" id="KW-0804">Transcription</keyword>